<evidence type="ECO:0008006" key="4">
    <source>
        <dbReference type="Google" id="ProtNLM"/>
    </source>
</evidence>
<protein>
    <recommendedName>
        <fullName evidence="4">Protein BatD</fullName>
    </recommendedName>
</protein>
<feature type="chain" id="PRO_5045100508" description="Protein BatD" evidence="1">
    <location>
        <begin position="23"/>
        <end position="403"/>
    </location>
</feature>
<dbReference type="EMBL" id="JBGBZJ010000002">
    <property type="protein sequence ID" value="MEY9451381.1"/>
    <property type="molecule type" value="Genomic_DNA"/>
</dbReference>
<name>A0ABV4FK98_9BRAD</name>
<evidence type="ECO:0000313" key="2">
    <source>
        <dbReference type="EMBL" id="MEY9451381.1"/>
    </source>
</evidence>
<keyword evidence="3" id="KW-1185">Reference proteome</keyword>
<gene>
    <name evidence="2" type="ORF">ABIG07_000329</name>
</gene>
<dbReference type="RefSeq" id="WP_157158469.1">
    <property type="nucleotide sequence ID" value="NZ_CP150124.1"/>
</dbReference>
<keyword evidence="1" id="KW-0732">Signal</keyword>
<accession>A0ABV4FK98</accession>
<comment type="caution">
    <text evidence="2">The sequence shown here is derived from an EMBL/GenBank/DDBJ whole genome shotgun (WGS) entry which is preliminary data.</text>
</comment>
<evidence type="ECO:0000313" key="3">
    <source>
        <dbReference type="Proteomes" id="UP001565369"/>
    </source>
</evidence>
<reference evidence="2 3" key="1">
    <citation type="submission" date="2024-07" db="EMBL/GenBank/DDBJ databases">
        <title>Genomic Encyclopedia of Type Strains, Phase V (KMG-V): Genome sequencing to study the core and pangenomes of soil and plant-associated prokaryotes.</title>
        <authorList>
            <person name="Whitman W."/>
        </authorList>
    </citation>
    <scope>NUCLEOTIDE SEQUENCE [LARGE SCALE GENOMIC DNA]</scope>
    <source>
        <strain evidence="2 3">USDA 152</strain>
    </source>
</reference>
<evidence type="ECO:0000256" key="1">
    <source>
        <dbReference type="SAM" id="SignalP"/>
    </source>
</evidence>
<organism evidence="2 3">
    <name type="scientific">Bradyrhizobium ottawaense</name>
    <dbReference type="NCBI Taxonomy" id="931866"/>
    <lineage>
        <taxon>Bacteria</taxon>
        <taxon>Pseudomonadati</taxon>
        <taxon>Pseudomonadota</taxon>
        <taxon>Alphaproteobacteria</taxon>
        <taxon>Hyphomicrobiales</taxon>
        <taxon>Nitrobacteraceae</taxon>
        <taxon>Bradyrhizobium</taxon>
    </lineage>
</organism>
<proteinExistence type="predicted"/>
<feature type="signal peptide" evidence="1">
    <location>
        <begin position="1"/>
        <end position="22"/>
    </location>
</feature>
<dbReference type="Proteomes" id="UP001565369">
    <property type="component" value="Unassembled WGS sequence"/>
</dbReference>
<sequence>MRYPQSNAAPMLGLLAPCAAHAQEHTPEPILRVTLDPPCVVVRQAATQRIEVLAPNYMTAPPKLPEFQPRNALTRQLRSSNESEERDGLTYGGVRFEFAIRPQEPGSYAISGLTIVAKYAADPPATREATLTLPRIAFQTFIPHVASDLPFLAAGSLSIVLTINRSSDQLETGNAVTRTVTIEDRGHSDDAVVAGEICCPRRAQALPRSIVASDVGAQRIDVTHFDAVTCMSRQTRQRAEHRRLVRPAHAGREAYCATCSRAPGCNGSNRSRHACDRGIAARCPRSCIRRRDQRGRARALPRQPFKAILEKDSGALAASGEKGRVQINGGAVCRHDHRCVRKLSARLARTAQLRCQFGGCDGKIQNCLPITKVWNYTVRLYRATVAIARGKTGGLNTQGGDAK</sequence>